<comment type="caution">
    <text evidence="3">The sequence shown here is derived from an EMBL/GenBank/DDBJ whole genome shotgun (WGS) entry which is preliminary data.</text>
</comment>
<dbReference type="InterPro" id="IPR014914">
    <property type="entry name" value="RES_dom"/>
</dbReference>
<evidence type="ECO:0000313" key="3">
    <source>
        <dbReference type="EMBL" id="RPE76922.1"/>
    </source>
</evidence>
<dbReference type="EMBL" id="RKQN01000003">
    <property type="protein sequence ID" value="RPE76922.1"/>
    <property type="molecule type" value="Genomic_DNA"/>
</dbReference>
<gene>
    <name evidence="3" type="ORF">EDC50_2174</name>
</gene>
<evidence type="ECO:0000259" key="2">
    <source>
        <dbReference type="SMART" id="SM00953"/>
    </source>
</evidence>
<name>A0A3N4V1S4_9GAMM</name>
<dbReference type="Proteomes" id="UP000269708">
    <property type="component" value="Unassembled WGS sequence"/>
</dbReference>
<dbReference type="Pfam" id="PF08808">
    <property type="entry name" value="RES"/>
    <property type="match status" value="1"/>
</dbReference>
<evidence type="ECO:0000256" key="1">
    <source>
        <dbReference type="SAM" id="MobiDB-lite"/>
    </source>
</evidence>
<protein>
    <submittedName>
        <fullName evidence="3">RES domain-containing protein</fullName>
    </submittedName>
</protein>
<feature type="domain" description="RES" evidence="2">
    <location>
        <begin position="53"/>
        <end position="175"/>
    </location>
</feature>
<keyword evidence="4" id="KW-1185">Reference proteome</keyword>
<sequence>MQRDGDLDEQLADTFPASDPSSATAPGSTRAVPEPAPHALVYRIVLERAAPTAFSPEGASPRAGRWSSASTSAIYASLSPACALLEFLAHLEDRPGQDLRLVVASLPLECVHAVDAPPPHWRERPYRPEVQRVGDEWVRERRSLALKVPSALMPREHNVLINPHHPDADRLALLSSDPVTVDSRLYLG</sequence>
<proteinExistence type="predicted"/>
<feature type="region of interest" description="Disordered" evidence="1">
    <location>
        <begin position="1"/>
        <end position="33"/>
    </location>
</feature>
<feature type="compositionally biased region" description="Acidic residues" evidence="1">
    <location>
        <begin position="1"/>
        <end position="11"/>
    </location>
</feature>
<evidence type="ECO:0000313" key="4">
    <source>
        <dbReference type="Proteomes" id="UP000269708"/>
    </source>
</evidence>
<accession>A0A3N4V1S4</accession>
<organism evidence="3 4">
    <name type="scientific">Vulcaniibacterium tengchongense</name>
    <dbReference type="NCBI Taxonomy" id="1273429"/>
    <lineage>
        <taxon>Bacteria</taxon>
        <taxon>Pseudomonadati</taxon>
        <taxon>Pseudomonadota</taxon>
        <taxon>Gammaproteobacteria</taxon>
        <taxon>Lysobacterales</taxon>
        <taxon>Lysobacteraceae</taxon>
        <taxon>Vulcaniibacterium</taxon>
    </lineage>
</organism>
<dbReference type="AlphaFoldDB" id="A0A3N4V1S4"/>
<dbReference type="SMART" id="SM00953">
    <property type="entry name" value="RES"/>
    <property type="match status" value="1"/>
</dbReference>
<reference evidence="3 4" key="1">
    <citation type="submission" date="2018-11" db="EMBL/GenBank/DDBJ databases">
        <title>Genomic Encyclopedia of Type Strains, Phase IV (KMG-IV): sequencing the most valuable type-strain genomes for metagenomic binning, comparative biology and taxonomic classification.</title>
        <authorList>
            <person name="Goeker M."/>
        </authorList>
    </citation>
    <scope>NUCLEOTIDE SEQUENCE [LARGE SCALE GENOMIC DNA]</scope>
    <source>
        <strain evidence="3 4">DSM 25623</strain>
    </source>
</reference>